<dbReference type="SUPFAM" id="SSF81593">
    <property type="entry name" value="Nucleotidyltransferase substrate binding subunit/domain"/>
    <property type="match status" value="1"/>
</dbReference>
<accession>A0A451AWG4</accession>
<dbReference type="SMART" id="SM00748">
    <property type="entry name" value="HEPN"/>
    <property type="match status" value="1"/>
</dbReference>
<dbReference type="Gene3D" id="1.20.120.330">
    <property type="entry name" value="Nucleotidyltransferases domain 2"/>
    <property type="match status" value="1"/>
</dbReference>
<dbReference type="EMBL" id="CAADGD010000028">
    <property type="protein sequence ID" value="VFK70383.1"/>
    <property type="molecule type" value="Genomic_DNA"/>
</dbReference>
<proteinExistence type="predicted"/>
<dbReference type="EMBL" id="CAADFZ010000023">
    <property type="protein sequence ID" value="VFK62250.1"/>
    <property type="molecule type" value="Genomic_DNA"/>
</dbReference>
<protein>
    <submittedName>
        <fullName evidence="3">HEPN domain-containing protein</fullName>
    </submittedName>
</protein>
<dbReference type="AlphaFoldDB" id="A0A451AWG4"/>
<gene>
    <name evidence="2" type="ORF">BECKUNK1418G_GA0071005_10234</name>
    <name evidence="3" type="ORF">BECKUNK1418H_GA0071006_10284</name>
</gene>
<reference evidence="3" key="1">
    <citation type="submission" date="2019-02" db="EMBL/GenBank/DDBJ databases">
        <authorList>
            <person name="Gruber-Vodicka R. H."/>
            <person name="Seah K. B. B."/>
        </authorList>
    </citation>
    <scope>NUCLEOTIDE SEQUENCE</scope>
    <source>
        <strain evidence="3">BECK_BY19</strain>
        <strain evidence="2">BECK_BY8</strain>
    </source>
</reference>
<sequence length="137" mass="16018">MSPHIEEAWRALRLADRDIYAFHVLKNDPDCHLSVVCFHAQQAIEKSIKAVLFSRRIEFKHTHNLTELTFLLRRDGVETAPVPDDRLLRLDPFAVTFRYDDMDIELVEREETAAWVTDIRQWAENQVGTATKTERKA</sequence>
<dbReference type="Pfam" id="PF05168">
    <property type="entry name" value="HEPN"/>
    <property type="match status" value="1"/>
</dbReference>
<feature type="domain" description="HEPN" evidence="1">
    <location>
        <begin position="5"/>
        <end position="116"/>
    </location>
</feature>
<evidence type="ECO:0000259" key="1">
    <source>
        <dbReference type="SMART" id="SM00748"/>
    </source>
</evidence>
<evidence type="ECO:0000313" key="3">
    <source>
        <dbReference type="EMBL" id="VFK70383.1"/>
    </source>
</evidence>
<dbReference type="InterPro" id="IPR007842">
    <property type="entry name" value="HEPN_dom"/>
</dbReference>
<evidence type="ECO:0000313" key="2">
    <source>
        <dbReference type="EMBL" id="VFK62250.1"/>
    </source>
</evidence>
<name>A0A451AWG4_9GAMM</name>
<organism evidence="3">
    <name type="scientific">Candidatus Kentrum sp. UNK</name>
    <dbReference type="NCBI Taxonomy" id="2126344"/>
    <lineage>
        <taxon>Bacteria</taxon>
        <taxon>Pseudomonadati</taxon>
        <taxon>Pseudomonadota</taxon>
        <taxon>Gammaproteobacteria</taxon>
        <taxon>Candidatus Kentrum</taxon>
    </lineage>
</organism>